<dbReference type="Proteomes" id="UP001152888">
    <property type="component" value="Unassembled WGS sequence"/>
</dbReference>
<keyword evidence="3 8" id="KW-0349">Heme</keyword>
<evidence type="ECO:0000256" key="10">
    <source>
        <dbReference type="SAM" id="Coils"/>
    </source>
</evidence>
<evidence type="ECO:0000256" key="4">
    <source>
        <dbReference type="ARBA" id="ARBA00022723"/>
    </source>
</evidence>
<dbReference type="Pfam" id="PF00067">
    <property type="entry name" value="p450"/>
    <property type="match status" value="1"/>
</dbReference>
<evidence type="ECO:0008006" key="13">
    <source>
        <dbReference type="Google" id="ProtNLM"/>
    </source>
</evidence>
<evidence type="ECO:0000256" key="9">
    <source>
        <dbReference type="RuleBase" id="RU000461"/>
    </source>
</evidence>
<comment type="caution">
    <text evidence="11">The sequence shown here is derived from an EMBL/GenBank/DDBJ whole genome shotgun (WGS) entry which is preliminary data.</text>
</comment>
<dbReference type="InterPro" id="IPR036396">
    <property type="entry name" value="Cyt_P450_sf"/>
</dbReference>
<evidence type="ECO:0000256" key="6">
    <source>
        <dbReference type="ARBA" id="ARBA00023004"/>
    </source>
</evidence>
<name>A0A9P0JQW4_ACAOB</name>
<dbReference type="InterPro" id="IPR002401">
    <property type="entry name" value="Cyt_P450_E_grp-I"/>
</dbReference>
<evidence type="ECO:0000256" key="8">
    <source>
        <dbReference type="PIRSR" id="PIRSR602401-1"/>
    </source>
</evidence>
<dbReference type="EMBL" id="CAKOFQ010006663">
    <property type="protein sequence ID" value="CAH1956003.1"/>
    <property type="molecule type" value="Genomic_DNA"/>
</dbReference>
<evidence type="ECO:0000256" key="7">
    <source>
        <dbReference type="ARBA" id="ARBA00023033"/>
    </source>
</evidence>
<reference evidence="11" key="1">
    <citation type="submission" date="2022-03" db="EMBL/GenBank/DDBJ databases">
        <authorList>
            <person name="Sayadi A."/>
        </authorList>
    </citation>
    <scope>NUCLEOTIDE SEQUENCE</scope>
</reference>
<keyword evidence="10" id="KW-0175">Coiled coil</keyword>
<dbReference type="OrthoDB" id="1470350at2759"/>
<dbReference type="Gene3D" id="1.10.630.10">
    <property type="entry name" value="Cytochrome P450"/>
    <property type="match status" value="1"/>
</dbReference>
<evidence type="ECO:0000313" key="12">
    <source>
        <dbReference type="Proteomes" id="UP001152888"/>
    </source>
</evidence>
<evidence type="ECO:0000256" key="5">
    <source>
        <dbReference type="ARBA" id="ARBA00023002"/>
    </source>
</evidence>
<organism evidence="11 12">
    <name type="scientific">Acanthoscelides obtectus</name>
    <name type="common">Bean weevil</name>
    <name type="synonym">Bruchus obtectus</name>
    <dbReference type="NCBI Taxonomy" id="200917"/>
    <lineage>
        <taxon>Eukaryota</taxon>
        <taxon>Metazoa</taxon>
        <taxon>Ecdysozoa</taxon>
        <taxon>Arthropoda</taxon>
        <taxon>Hexapoda</taxon>
        <taxon>Insecta</taxon>
        <taxon>Pterygota</taxon>
        <taxon>Neoptera</taxon>
        <taxon>Endopterygota</taxon>
        <taxon>Coleoptera</taxon>
        <taxon>Polyphaga</taxon>
        <taxon>Cucujiformia</taxon>
        <taxon>Chrysomeloidea</taxon>
        <taxon>Chrysomelidae</taxon>
        <taxon>Bruchinae</taxon>
        <taxon>Bruchini</taxon>
        <taxon>Acanthoscelides</taxon>
    </lineage>
</organism>
<evidence type="ECO:0000256" key="3">
    <source>
        <dbReference type="ARBA" id="ARBA00022617"/>
    </source>
</evidence>
<evidence type="ECO:0000256" key="2">
    <source>
        <dbReference type="ARBA" id="ARBA00010617"/>
    </source>
</evidence>
<dbReference type="AlphaFoldDB" id="A0A9P0JQW4"/>
<gene>
    <name evidence="11" type="ORF">ACAOBT_LOCUS1366</name>
</gene>
<keyword evidence="4 8" id="KW-0479">Metal-binding</keyword>
<dbReference type="GO" id="GO:0016705">
    <property type="term" value="F:oxidoreductase activity, acting on paired donors, with incorporation or reduction of molecular oxygen"/>
    <property type="evidence" value="ECO:0007669"/>
    <property type="project" value="InterPro"/>
</dbReference>
<dbReference type="GO" id="GO:0005506">
    <property type="term" value="F:iron ion binding"/>
    <property type="evidence" value="ECO:0007669"/>
    <property type="project" value="InterPro"/>
</dbReference>
<evidence type="ECO:0000313" key="11">
    <source>
        <dbReference type="EMBL" id="CAH1956003.1"/>
    </source>
</evidence>
<keyword evidence="7 9" id="KW-0503">Monooxygenase</keyword>
<dbReference type="SUPFAM" id="SSF48264">
    <property type="entry name" value="Cytochrome P450"/>
    <property type="match status" value="1"/>
</dbReference>
<dbReference type="PANTHER" id="PTHR24291:SF187">
    <property type="entry name" value="CYTOCHROME P450 4AE1-RELATED"/>
    <property type="match status" value="1"/>
</dbReference>
<dbReference type="InterPro" id="IPR017972">
    <property type="entry name" value="Cyt_P450_CS"/>
</dbReference>
<dbReference type="PANTHER" id="PTHR24291">
    <property type="entry name" value="CYTOCHROME P450 FAMILY 4"/>
    <property type="match status" value="1"/>
</dbReference>
<proteinExistence type="inferred from homology"/>
<dbReference type="GO" id="GO:0020037">
    <property type="term" value="F:heme binding"/>
    <property type="evidence" value="ECO:0007669"/>
    <property type="project" value="InterPro"/>
</dbReference>
<dbReference type="InterPro" id="IPR001128">
    <property type="entry name" value="Cyt_P450"/>
</dbReference>
<accession>A0A9P0JQW4</accession>
<keyword evidence="5 9" id="KW-0560">Oxidoreductase</keyword>
<dbReference type="CDD" id="cd20628">
    <property type="entry name" value="CYP4"/>
    <property type="match status" value="1"/>
</dbReference>
<protein>
    <recommendedName>
        <fullName evidence="13">Cytochrome P450</fullName>
    </recommendedName>
</protein>
<keyword evidence="6 8" id="KW-0408">Iron</keyword>
<evidence type="ECO:0000256" key="1">
    <source>
        <dbReference type="ARBA" id="ARBA00001971"/>
    </source>
</evidence>
<comment type="cofactor">
    <cofactor evidence="1 8">
        <name>heme</name>
        <dbReference type="ChEBI" id="CHEBI:30413"/>
    </cofactor>
</comment>
<dbReference type="InterPro" id="IPR050196">
    <property type="entry name" value="Cytochrome_P450_Monoox"/>
</dbReference>
<sequence>MWLILVVTVAVLFVTMLLYEWFRCTMLKNRLKWVKDIPGIPILGNALEFGDTDETFANFQGFFDKHGKLLLLEVAMKPRIISCDYDFFEFMLGGQKVLNKSTVYTYLMNWLGTGLLTSDGPKWKKRRRLLTPAFHFSILEQFVDTFETQGKVLIRKLESLVDKDIDIYKYITLYALDVICETAMGITVNAQEDSESDYVRYVKEVCRIVAIRPHTIFKSSQLLYPLSKDFFREQQAVRHLHSVTYSVIDSRMKKLEQELAMSEAKRQENEATGIKRKMAFLDILLRSTIDGQPLSREDIREEVDTFMFEGHDTTASAISFCVFQVATHPDVQEKILEEQISIFGDDFNRNATLNDLQEMRYLECVVKETLRLFPSVPFIGRRTNEDTMYKGNLIPKDVNITLCIYHMMRDPEQYPNPNEFDPSRFEYNDGKKPYSFVPFSAGPRNCIGQKFAMNEVKSIVSKLVRNYKLLPTNPEHKLKLVAEAVMKSKNGVKIRLARREKPT</sequence>
<dbReference type="GO" id="GO:0004497">
    <property type="term" value="F:monooxygenase activity"/>
    <property type="evidence" value="ECO:0007669"/>
    <property type="project" value="UniProtKB-KW"/>
</dbReference>
<comment type="similarity">
    <text evidence="2 9">Belongs to the cytochrome P450 family.</text>
</comment>
<keyword evidence="12" id="KW-1185">Reference proteome</keyword>
<feature type="binding site" description="axial binding residue" evidence="8">
    <location>
        <position position="446"/>
    </location>
    <ligand>
        <name>heme</name>
        <dbReference type="ChEBI" id="CHEBI:30413"/>
    </ligand>
    <ligandPart>
        <name>Fe</name>
        <dbReference type="ChEBI" id="CHEBI:18248"/>
    </ligandPart>
</feature>
<dbReference type="PRINTS" id="PR00385">
    <property type="entry name" value="P450"/>
</dbReference>
<dbReference type="PROSITE" id="PS00086">
    <property type="entry name" value="CYTOCHROME_P450"/>
    <property type="match status" value="1"/>
</dbReference>
<dbReference type="PRINTS" id="PR00463">
    <property type="entry name" value="EP450I"/>
</dbReference>
<feature type="coiled-coil region" evidence="10">
    <location>
        <begin position="245"/>
        <end position="272"/>
    </location>
</feature>